<sequence length="76" mass="8963">MNVSDRARDYHFLHARGSQNCHALLRMRDEEVRWTASMAAQSQGWVTLDASKDHLGKRKDREDEEGVKEQRTYKCR</sequence>
<dbReference type="EMBL" id="JBBXMP010000006">
    <property type="protein sequence ID" value="KAL0070655.1"/>
    <property type="molecule type" value="Genomic_DNA"/>
</dbReference>
<evidence type="ECO:0000313" key="2">
    <source>
        <dbReference type="EMBL" id="KAL0070655.1"/>
    </source>
</evidence>
<protein>
    <submittedName>
        <fullName evidence="2">Uncharacterized protein</fullName>
    </submittedName>
</protein>
<gene>
    <name evidence="2" type="ORF">AAF712_002498</name>
</gene>
<reference evidence="2 3" key="1">
    <citation type="submission" date="2024-05" db="EMBL/GenBank/DDBJ databases">
        <title>A draft genome resource for the thread blight pathogen Marasmius tenuissimus strain MS-2.</title>
        <authorList>
            <person name="Yulfo-Soto G.E."/>
            <person name="Baruah I.K."/>
            <person name="Amoako-Attah I."/>
            <person name="Bukari Y."/>
            <person name="Meinhardt L.W."/>
            <person name="Bailey B.A."/>
            <person name="Cohen S.P."/>
        </authorList>
    </citation>
    <scope>NUCLEOTIDE SEQUENCE [LARGE SCALE GENOMIC DNA]</scope>
    <source>
        <strain evidence="2 3">MS-2</strain>
    </source>
</reference>
<name>A0ABR3AAW8_9AGAR</name>
<proteinExistence type="predicted"/>
<feature type="compositionally biased region" description="Basic and acidic residues" evidence="1">
    <location>
        <begin position="67"/>
        <end position="76"/>
    </location>
</feature>
<accession>A0ABR3AAW8</accession>
<evidence type="ECO:0000256" key="1">
    <source>
        <dbReference type="SAM" id="MobiDB-lite"/>
    </source>
</evidence>
<comment type="caution">
    <text evidence="2">The sequence shown here is derived from an EMBL/GenBank/DDBJ whole genome shotgun (WGS) entry which is preliminary data.</text>
</comment>
<dbReference type="Proteomes" id="UP001437256">
    <property type="component" value="Unassembled WGS sequence"/>
</dbReference>
<feature type="region of interest" description="Disordered" evidence="1">
    <location>
        <begin position="52"/>
        <end position="76"/>
    </location>
</feature>
<keyword evidence="3" id="KW-1185">Reference proteome</keyword>
<organism evidence="2 3">
    <name type="scientific">Marasmius tenuissimus</name>
    <dbReference type="NCBI Taxonomy" id="585030"/>
    <lineage>
        <taxon>Eukaryota</taxon>
        <taxon>Fungi</taxon>
        <taxon>Dikarya</taxon>
        <taxon>Basidiomycota</taxon>
        <taxon>Agaricomycotina</taxon>
        <taxon>Agaricomycetes</taxon>
        <taxon>Agaricomycetidae</taxon>
        <taxon>Agaricales</taxon>
        <taxon>Marasmiineae</taxon>
        <taxon>Marasmiaceae</taxon>
        <taxon>Marasmius</taxon>
    </lineage>
</organism>
<evidence type="ECO:0000313" key="3">
    <source>
        <dbReference type="Proteomes" id="UP001437256"/>
    </source>
</evidence>